<dbReference type="RefSeq" id="WP_379573023.1">
    <property type="nucleotide sequence ID" value="NZ_JBHUFV010000022.1"/>
</dbReference>
<sequence>MIALIAAGALGLAVLIGFVTIVVSIHREDRAMSLDHAPKNGSSAFARRVTGCHVGRGVSWT</sequence>
<accession>A0ABW4SU03</accession>
<organism evidence="1 2">
    <name type="scientific">Nonomuraea mangrovi</name>
    <dbReference type="NCBI Taxonomy" id="2316207"/>
    <lineage>
        <taxon>Bacteria</taxon>
        <taxon>Bacillati</taxon>
        <taxon>Actinomycetota</taxon>
        <taxon>Actinomycetes</taxon>
        <taxon>Streptosporangiales</taxon>
        <taxon>Streptosporangiaceae</taxon>
        <taxon>Nonomuraea</taxon>
    </lineage>
</organism>
<dbReference type="Proteomes" id="UP001597368">
    <property type="component" value="Unassembled WGS sequence"/>
</dbReference>
<comment type="caution">
    <text evidence="1">The sequence shown here is derived from an EMBL/GenBank/DDBJ whole genome shotgun (WGS) entry which is preliminary data.</text>
</comment>
<reference evidence="2" key="1">
    <citation type="journal article" date="2019" name="Int. J. Syst. Evol. Microbiol.">
        <title>The Global Catalogue of Microorganisms (GCM) 10K type strain sequencing project: providing services to taxonomists for standard genome sequencing and annotation.</title>
        <authorList>
            <consortium name="The Broad Institute Genomics Platform"/>
            <consortium name="The Broad Institute Genome Sequencing Center for Infectious Disease"/>
            <person name="Wu L."/>
            <person name="Ma J."/>
        </authorList>
    </citation>
    <scope>NUCLEOTIDE SEQUENCE [LARGE SCALE GENOMIC DNA]</scope>
    <source>
        <strain evidence="2">ICMP 6774ER</strain>
    </source>
</reference>
<evidence type="ECO:0000313" key="2">
    <source>
        <dbReference type="Proteomes" id="UP001597368"/>
    </source>
</evidence>
<evidence type="ECO:0000313" key="1">
    <source>
        <dbReference type="EMBL" id="MFD1932986.1"/>
    </source>
</evidence>
<dbReference type="EMBL" id="JBHUFV010000022">
    <property type="protein sequence ID" value="MFD1932986.1"/>
    <property type="molecule type" value="Genomic_DNA"/>
</dbReference>
<protein>
    <submittedName>
        <fullName evidence="1">Uncharacterized protein</fullName>
    </submittedName>
</protein>
<name>A0ABW4SU03_9ACTN</name>
<proteinExistence type="predicted"/>
<gene>
    <name evidence="1" type="ORF">ACFSKW_16040</name>
</gene>
<keyword evidence="2" id="KW-1185">Reference proteome</keyword>